<accession>A0A9W9ICB1</accession>
<dbReference type="Proteomes" id="UP001149163">
    <property type="component" value="Unassembled WGS sequence"/>
</dbReference>
<sequence>MVRLSYISLLAGSLLGAFCGGWVAGVCGQDSHVVTHHTTNWPACGLSTAERTGSPVLHTLWSYVFEIKLRSLIILIKARKYGSYKDPYITLTLASGVL</sequence>
<keyword evidence="1" id="KW-0732">Signal</keyword>
<name>A0A9W9ICB1_9EURO</name>
<keyword evidence="3" id="KW-1185">Reference proteome</keyword>
<dbReference type="EMBL" id="JAPQKN010000001">
    <property type="protein sequence ID" value="KAJ5175043.1"/>
    <property type="molecule type" value="Genomic_DNA"/>
</dbReference>
<evidence type="ECO:0008006" key="4">
    <source>
        <dbReference type="Google" id="ProtNLM"/>
    </source>
</evidence>
<gene>
    <name evidence="2" type="ORF">N7482_000920</name>
</gene>
<protein>
    <recommendedName>
        <fullName evidence="4">Secreted protein</fullName>
    </recommendedName>
</protein>
<dbReference type="GeneID" id="81422221"/>
<feature type="signal peptide" evidence="1">
    <location>
        <begin position="1"/>
        <end position="28"/>
    </location>
</feature>
<feature type="chain" id="PRO_5040997274" description="Secreted protein" evidence="1">
    <location>
        <begin position="29"/>
        <end position="98"/>
    </location>
</feature>
<evidence type="ECO:0000256" key="1">
    <source>
        <dbReference type="SAM" id="SignalP"/>
    </source>
</evidence>
<dbReference type="RefSeq" id="XP_056546651.1">
    <property type="nucleotide sequence ID" value="XM_056683045.1"/>
</dbReference>
<reference evidence="2" key="2">
    <citation type="journal article" date="2023" name="IMA Fungus">
        <title>Comparative genomic study of the Penicillium genus elucidates a diverse pangenome and 15 lateral gene transfer events.</title>
        <authorList>
            <person name="Petersen C."/>
            <person name="Sorensen T."/>
            <person name="Nielsen M.R."/>
            <person name="Sondergaard T.E."/>
            <person name="Sorensen J.L."/>
            <person name="Fitzpatrick D.A."/>
            <person name="Frisvad J.C."/>
            <person name="Nielsen K.L."/>
        </authorList>
    </citation>
    <scope>NUCLEOTIDE SEQUENCE</scope>
    <source>
        <strain evidence="2">IBT 26290</strain>
    </source>
</reference>
<comment type="caution">
    <text evidence="2">The sequence shown here is derived from an EMBL/GenBank/DDBJ whole genome shotgun (WGS) entry which is preliminary data.</text>
</comment>
<reference evidence="2" key="1">
    <citation type="submission" date="2022-11" db="EMBL/GenBank/DDBJ databases">
        <authorList>
            <person name="Petersen C."/>
        </authorList>
    </citation>
    <scope>NUCLEOTIDE SEQUENCE</scope>
    <source>
        <strain evidence="2">IBT 26290</strain>
    </source>
</reference>
<dbReference type="OrthoDB" id="4504314at2759"/>
<organism evidence="2 3">
    <name type="scientific">Penicillium canariense</name>
    <dbReference type="NCBI Taxonomy" id="189055"/>
    <lineage>
        <taxon>Eukaryota</taxon>
        <taxon>Fungi</taxon>
        <taxon>Dikarya</taxon>
        <taxon>Ascomycota</taxon>
        <taxon>Pezizomycotina</taxon>
        <taxon>Eurotiomycetes</taxon>
        <taxon>Eurotiomycetidae</taxon>
        <taxon>Eurotiales</taxon>
        <taxon>Aspergillaceae</taxon>
        <taxon>Penicillium</taxon>
    </lineage>
</organism>
<evidence type="ECO:0000313" key="2">
    <source>
        <dbReference type="EMBL" id="KAJ5175043.1"/>
    </source>
</evidence>
<dbReference type="AlphaFoldDB" id="A0A9W9ICB1"/>
<proteinExistence type="predicted"/>
<evidence type="ECO:0000313" key="3">
    <source>
        <dbReference type="Proteomes" id="UP001149163"/>
    </source>
</evidence>